<comment type="catalytic activity">
    <reaction evidence="13">
        <text>pyridoxal + ATP = pyridoxal 5'-phosphate + ADP + H(+)</text>
        <dbReference type="Rhea" id="RHEA:10224"/>
        <dbReference type="ChEBI" id="CHEBI:15378"/>
        <dbReference type="ChEBI" id="CHEBI:17310"/>
        <dbReference type="ChEBI" id="CHEBI:30616"/>
        <dbReference type="ChEBI" id="CHEBI:456216"/>
        <dbReference type="ChEBI" id="CHEBI:597326"/>
        <dbReference type="EC" id="2.7.1.35"/>
    </reaction>
</comment>
<dbReference type="CDD" id="cd01169">
    <property type="entry name" value="HMPP_kinase"/>
    <property type="match status" value="1"/>
</dbReference>
<gene>
    <name evidence="15" type="primary">thiD2</name>
    <name evidence="15" type="ORF">Hs20B_05160</name>
</gene>
<dbReference type="GO" id="GO:0008902">
    <property type="term" value="F:hydroxymethylpyrimidine kinase activity"/>
    <property type="evidence" value="ECO:0007669"/>
    <property type="project" value="TreeGrafter"/>
</dbReference>
<sequence length="264" mass="28612">MSLDTTAAQPKKILAISGSDVLSGGGFQADLATYSQYGIYGFVAITSIVTAENDVFEIFPTASWLFEKQLKSFDKIDFDAIKIGLLPTPEIAELALDFVRTKKRKQPLIFDPVLVFKENNDAEIHQMLAVLEKFLPFATIITPNLREAEILSGMKIIDLADMTAAAQAIYDKYAVAVVIKGGNRLGNVSAVDVYYDGVAFETYSKPLLASQSNNGAGCTFASSIASGIVLNGLADLPKIISDSKTFVYQAILSANEYGVFQHEN</sequence>
<evidence type="ECO:0000313" key="15">
    <source>
        <dbReference type="EMBL" id="GFH40118.1"/>
    </source>
</evidence>
<comment type="similarity">
    <text evidence="1">Belongs to the ThiD family.</text>
</comment>
<dbReference type="Pfam" id="PF08543">
    <property type="entry name" value="Phos_pyr_kin"/>
    <property type="match status" value="1"/>
</dbReference>
<evidence type="ECO:0000256" key="9">
    <source>
        <dbReference type="ARBA" id="ARBA00042307"/>
    </source>
</evidence>
<dbReference type="InterPro" id="IPR004399">
    <property type="entry name" value="HMP/HMP-P_kinase_dom"/>
</dbReference>
<keyword evidence="3" id="KW-0808">Transferase</keyword>
<evidence type="ECO:0000256" key="13">
    <source>
        <dbReference type="ARBA" id="ARBA00049293"/>
    </source>
</evidence>
<protein>
    <recommendedName>
        <fullName evidence="2">pyridoxal kinase</fullName>
        <ecNumber evidence="2">2.7.1.35</ecNumber>
    </recommendedName>
    <alternativeName>
        <fullName evidence="10">PN/PL/PM kinase</fullName>
    </alternativeName>
    <alternativeName>
        <fullName evidence="11">Pyridoxal kinase</fullName>
    </alternativeName>
    <alternativeName>
        <fullName evidence="9">Pyridoxamine kinase</fullName>
    </alternativeName>
    <alternativeName>
        <fullName evidence="12">Vitamin B6 kinase</fullName>
    </alternativeName>
</protein>
<evidence type="ECO:0000256" key="4">
    <source>
        <dbReference type="ARBA" id="ARBA00022723"/>
    </source>
</evidence>
<dbReference type="GO" id="GO:0008478">
    <property type="term" value="F:pyridoxal kinase activity"/>
    <property type="evidence" value="ECO:0007669"/>
    <property type="project" value="UniProtKB-EC"/>
</dbReference>
<evidence type="ECO:0000256" key="3">
    <source>
        <dbReference type="ARBA" id="ARBA00022679"/>
    </source>
</evidence>
<evidence type="ECO:0000256" key="6">
    <source>
        <dbReference type="ARBA" id="ARBA00022777"/>
    </source>
</evidence>
<dbReference type="Proteomes" id="UP000475928">
    <property type="component" value="Unassembled WGS sequence"/>
</dbReference>
<reference evidence="15 16" key="1">
    <citation type="submission" date="2020-02" db="EMBL/GenBank/DDBJ databases">
        <title>Draft genome sequence of Lactococcus sp. Hs20B0-1.</title>
        <authorList>
            <person name="Noda S."/>
            <person name="Yuki M."/>
            <person name="Ohkuma M."/>
        </authorList>
    </citation>
    <scope>NUCLEOTIDE SEQUENCE [LARGE SCALE GENOMIC DNA]</scope>
    <source>
        <strain evidence="15 16">Hs20B0-1</strain>
    </source>
</reference>
<dbReference type="GO" id="GO:0046872">
    <property type="term" value="F:metal ion binding"/>
    <property type="evidence" value="ECO:0007669"/>
    <property type="project" value="UniProtKB-KW"/>
</dbReference>
<dbReference type="AlphaFoldDB" id="A0A6A0B6I2"/>
<dbReference type="PANTHER" id="PTHR20858:SF19">
    <property type="entry name" value="PYRIDOXINE KINASE"/>
    <property type="match status" value="1"/>
</dbReference>
<dbReference type="NCBIfam" id="NF009078">
    <property type="entry name" value="PRK12413.1"/>
    <property type="match status" value="1"/>
</dbReference>
<evidence type="ECO:0000256" key="12">
    <source>
        <dbReference type="ARBA" id="ARBA00042531"/>
    </source>
</evidence>
<dbReference type="GO" id="GO:0005524">
    <property type="term" value="F:ATP binding"/>
    <property type="evidence" value="ECO:0007669"/>
    <property type="project" value="UniProtKB-KW"/>
</dbReference>
<keyword evidence="7" id="KW-0067">ATP-binding</keyword>
<dbReference type="EC" id="2.7.1.35" evidence="2"/>
<dbReference type="PANTHER" id="PTHR20858">
    <property type="entry name" value="PHOSPHOMETHYLPYRIMIDINE KINASE"/>
    <property type="match status" value="1"/>
</dbReference>
<evidence type="ECO:0000256" key="2">
    <source>
        <dbReference type="ARBA" id="ARBA00012104"/>
    </source>
</evidence>
<organism evidence="15 16">
    <name type="scientific">Pseudolactococcus insecticola</name>
    <dbReference type="NCBI Taxonomy" id="2709158"/>
    <lineage>
        <taxon>Bacteria</taxon>
        <taxon>Bacillati</taxon>
        <taxon>Bacillota</taxon>
        <taxon>Bacilli</taxon>
        <taxon>Lactobacillales</taxon>
        <taxon>Streptococcaceae</taxon>
        <taxon>Pseudolactococcus</taxon>
    </lineage>
</organism>
<dbReference type="EMBL" id="BLLH01000002">
    <property type="protein sequence ID" value="GFH40118.1"/>
    <property type="molecule type" value="Genomic_DNA"/>
</dbReference>
<evidence type="ECO:0000256" key="1">
    <source>
        <dbReference type="ARBA" id="ARBA00009879"/>
    </source>
</evidence>
<evidence type="ECO:0000259" key="14">
    <source>
        <dbReference type="Pfam" id="PF08543"/>
    </source>
</evidence>
<evidence type="ECO:0000256" key="11">
    <source>
        <dbReference type="ARBA" id="ARBA00042396"/>
    </source>
</evidence>
<proteinExistence type="inferred from homology"/>
<evidence type="ECO:0000256" key="7">
    <source>
        <dbReference type="ARBA" id="ARBA00022840"/>
    </source>
</evidence>
<dbReference type="SUPFAM" id="SSF53613">
    <property type="entry name" value="Ribokinase-like"/>
    <property type="match status" value="1"/>
</dbReference>
<evidence type="ECO:0000256" key="10">
    <source>
        <dbReference type="ARBA" id="ARBA00042348"/>
    </source>
</evidence>
<accession>A0A6A0B6I2</accession>
<dbReference type="RefSeq" id="WP_172355372.1">
    <property type="nucleotide sequence ID" value="NZ_BLLH01000002.1"/>
</dbReference>
<name>A0A6A0B6I2_9LACT</name>
<keyword evidence="8" id="KW-0460">Magnesium</keyword>
<dbReference type="GO" id="GO:0009228">
    <property type="term" value="P:thiamine biosynthetic process"/>
    <property type="evidence" value="ECO:0007669"/>
    <property type="project" value="InterPro"/>
</dbReference>
<keyword evidence="4" id="KW-0479">Metal-binding</keyword>
<keyword evidence="6 15" id="KW-0418">Kinase</keyword>
<evidence type="ECO:0000256" key="5">
    <source>
        <dbReference type="ARBA" id="ARBA00022741"/>
    </source>
</evidence>
<dbReference type="InterPro" id="IPR013749">
    <property type="entry name" value="PM/HMP-P_kinase-1"/>
</dbReference>
<evidence type="ECO:0000256" key="8">
    <source>
        <dbReference type="ARBA" id="ARBA00022842"/>
    </source>
</evidence>
<evidence type="ECO:0000313" key="16">
    <source>
        <dbReference type="Proteomes" id="UP000475928"/>
    </source>
</evidence>
<dbReference type="Gene3D" id="3.40.1190.20">
    <property type="match status" value="1"/>
</dbReference>
<keyword evidence="16" id="KW-1185">Reference proteome</keyword>
<dbReference type="InterPro" id="IPR029056">
    <property type="entry name" value="Ribokinase-like"/>
</dbReference>
<keyword evidence="5" id="KW-0547">Nucleotide-binding</keyword>
<dbReference type="GO" id="GO:0005829">
    <property type="term" value="C:cytosol"/>
    <property type="evidence" value="ECO:0007669"/>
    <property type="project" value="TreeGrafter"/>
</dbReference>
<feature type="domain" description="Pyridoxamine kinase/Phosphomethylpyrimidine kinase" evidence="14">
    <location>
        <begin position="20"/>
        <end position="258"/>
    </location>
</feature>
<dbReference type="GO" id="GO:0008972">
    <property type="term" value="F:phosphomethylpyrimidine kinase activity"/>
    <property type="evidence" value="ECO:0007669"/>
    <property type="project" value="InterPro"/>
</dbReference>
<comment type="caution">
    <text evidence="15">The sequence shown here is derived from an EMBL/GenBank/DDBJ whole genome shotgun (WGS) entry which is preliminary data.</text>
</comment>